<keyword evidence="1" id="KW-0680">Restriction system</keyword>
<keyword evidence="2" id="KW-0238">DNA-binding</keyword>
<protein>
    <recommendedName>
        <fullName evidence="5">Type I restriction modification DNA specificity domain-containing protein</fullName>
    </recommendedName>
</protein>
<dbReference type="GO" id="GO:0003677">
    <property type="term" value="F:DNA binding"/>
    <property type="evidence" value="ECO:0007669"/>
    <property type="project" value="UniProtKB-KW"/>
</dbReference>
<keyword evidence="4" id="KW-1185">Reference proteome</keyword>
<dbReference type="InterPro" id="IPR051212">
    <property type="entry name" value="Type-I_RE_S_subunit"/>
</dbReference>
<sequence length="191" mass="20970">MALRSIQSLPHAPLGALVNFERLLVASPGTARYIGLASVASHTGQLTEAAETATGACFAFQADDVLYGRLRPYLNKVWLATFGGVCSTEFHVMRVRDGSKLLPAYLAVVLRTKLIVAQTKHMMTGNTHPRLANEDVVNLLIPLADPSTQQTIVDEVASRQAQALRLHAHAEIVWRNARERFEQQLLQGVHP</sequence>
<evidence type="ECO:0000256" key="1">
    <source>
        <dbReference type="ARBA" id="ARBA00022747"/>
    </source>
</evidence>
<dbReference type="GO" id="GO:0009307">
    <property type="term" value="P:DNA restriction-modification system"/>
    <property type="evidence" value="ECO:0007669"/>
    <property type="project" value="UniProtKB-KW"/>
</dbReference>
<accession>A0A2S5SRP7</accession>
<dbReference type="PANTHER" id="PTHR43140:SF1">
    <property type="entry name" value="TYPE I RESTRICTION ENZYME ECOKI SPECIFICITY SUBUNIT"/>
    <property type="match status" value="1"/>
</dbReference>
<evidence type="ECO:0000313" key="3">
    <source>
        <dbReference type="EMBL" id="PPE65411.1"/>
    </source>
</evidence>
<name>A0A2S5SRP7_9BURK</name>
<dbReference type="Gene3D" id="3.90.220.20">
    <property type="entry name" value="DNA methylase specificity domains"/>
    <property type="match status" value="1"/>
</dbReference>
<gene>
    <name evidence="3" type="ORF">C1704_14240</name>
</gene>
<dbReference type="SUPFAM" id="SSF116734">
    <property type="entry name" value="DNA methylase specificity domain"/>
    <property type="match status" value="1"/>
</dbReference>
<dbReference type="AlphaFoldDB" id="A0A2S5SRP7"/>
<proteinExistence type="predicted"/>
<evidence type="ECO:0000256" key="2">
    <source>
        <dbReference type="ARBA" id="ARBA00023125"/>
    </source>
</evidence>
<dbReference type="Proteomes" id="UP000238605">
    <property type="component" value="Unassembled WGS sequence"/>
</dbReference>
<organism evidence="3 4">
    <name type="scientific">Caldimonas caldifontis</name>
    <dbReference type="NCBI Taxonomy" id="1452508"/>
    <lineage>
        <taxon>Bacteria</taxon>
        <taxon>Pseudomonadati</taxon>
        <taxon>Pseudomonadota</taxon>
        <taxon>Betaproteobacteria</taxon>
        <taxon>Burkholderiales</taxon>
        <taxon>Sphaerotilaceae</taxon>
        <taxon>Caldimonas</taxon>
    </lineage>
</organism>
<comment type="caution">
    <text evidence="3">The sequence shown here is derived from an EMBL/GenBank/DDBJ whole genome shotgun (WGS) entry which is preliminary data.</text>
</comment>
<dbReference type="InterPro" id="IPR044946">
    <property type="entry name" value="Restrct_endonuc_typeI_TRD_sf"/>
</dbReference>
<dbReference type="PANTHER" id="PTHR43140">
    <property type="entry name" value="TYPE-1 RESTRICTION ENZYME ECOKI SPECIFICITY PROTEIN"/>
    <property type="match status" value="1"/>
</dbReference>
<evidence type="ECO:0008006" key="5">
    <source>
        <dbReference type="Google" id="ProtNLM"/>
    </source>
</evidence>
<evidence type="ECO:0000313" key="4">
    <source>
        <dbReference type="Proteomes" id="UP000238605"/>
    </source>
</evidence>
<reference evidence="3 4" key="1">
    <citation type="submission" date="2018-02" db="EMBL/GenBank/DDBJ databases">
        <title>Reclassifiation of [Polyangium] brachysporum DSM 7029 as Guopingzhaonella breviflexa gen. nov., sp. nov., a member of the family Comamonadaceae.</title>
        <authorList>
            <person name="Tang B."/>
        </authorList>
    </citation>
    <scope>NUCLEOTIDE SEQUENCE [LARGE SCALE GENOMIC DNA]</scope>
    <source>
        <strain evidence="3 4">BCRC 80649</strain>
    </source>
</reference>
<dbReference type="EMBL" id="PSNX01000014">
    <property type="protein sequence ID" value="PPE65411.1"/>
    <property type="molecule type" value="Genomic_DNA"/>
</dbReference>